<sequence>MEVLKYKVPNRKIAEKILEEASILNPGPWVEHSRYVAEAAALIAQYDSDLDEDTAYVLGLLHDIGRRNGRHYVRHAIDGYNYALENGYDFVARISITHGFLCSNVDDICGEMDLTKTEYDFIKNYLGNIEYNSYDKLIQLCDVLALPSGFCLIEKRMVDVVMRYGFTDFTLEKWKKTFEIKEYFEGKIGKSIYSILPGIEKNTFN</sequence>
<dbReference type="EMBL" id="JPMD01000027">
    <property type="protein sequence ID" value="KEZ86036.1"/>
    <property type="molecule type" value="Genomic_DNA"/>
</dbReference>
<feature type="domain" description="HD/PDEase" evidence="1">
    <location>
        <begin position="25"/>
        <end position="156"/>
    </location>
</feature>
<dbReference type="InterPro" id="IPR006674">
    <property type="entry name" value="HD_domain"/>
</dbReference>
<accession>A0A084JAQ2</accession>
<evidence type="ECO:0000313" key="2">
    <source>
        <dbReference type="EMBL" id="KEZ86036.1"/>
    </source>
</evidence>
<dbReference type="InterPro" id="IPR003607">
    <property type="entry name" value="HD/PDEase_dom"/>
</dbReference>
<protein>
    <submittedName>
        <fullName evidence="2">Phosphohydrolase</fullName>
    </submittedName>
</protein>
<gene>
    <name evidence="2" type="ORF">IO99_11705</name>
</gene>
<comment type="caution">
    <text evidence="2">The sequence shown here is derived from an EMBL/GenBank/DDBJ whole genome shotgun (WGS) entry which is preliminary data.</text>
</comment>
<reference evidence="2 3" key="1">
    <citation type="submission" date="2014-07" db="EMBL/GenBank/DDBJ databases">
        <title>Draft genome of Clostridium sulfidigenes 113A isolated from sediments associated with methane hydrate from Krishna Godavari basin.</title>
        <authorList>
            <person name="Honkalas V.S."/>
            <person name="Dabir A.P."/>
            <person name="Arora P."/>
            <person name="Dhakephalkar P.K."/>
        </authorList>
    </citation>
    <scope>NUCLEOTIDE SEQUENCE [LARGE SCALE GENOMIC DNA]</scope>
    <source>
        <strain evidence="2 3">113A</strain>
    </source>
</reference>
<organism evidence="2 3">
    <name type="scientific">Clostridium sulfidigenes</name>
    <dbReference type="NCBI Taxonomy" id="318464"/>
    <lineage>
        <taxon>Bacteria</taxon>
        <taxon>Bacillati</taxon>
        <taxon>Bacillota</taxon>
        <taxon>Clostridia</taxon>
        <taxon>Eubacteriales</taxon>
        <taxon>Clostridiaceae</taxon>
        <taxon>Clostridium</taxon>
    </lineage>
</organism>
<keyword evidence="3" id="KW-1185">Reference proteome</keyword>
<keyword evidence="2" id="KW-0378">Hydrolase</keyword>
<dbReference type="Pfam" id="PF01966">
    <property type="entry name" value="HD"/>
    <property type="match status" value="1"/>
</dbReference>
<dbReference type="RefSeq" id="WP_035133431.1">
    <property type="nucleotide sequence ID" value="NZ_JPMD01000027.1"/>
</dbReference>
<dbReference type="CDD" id="cd00077">
    <property type="entry name" value="HDc"/>
    <property type="match status" value="1"/>
</dbReference>
<dbReference type="Proteomes" id="UP000028542">
    <property type="component" value="Unassembled WGS sequence"/>
</dbReference>
<dbReference type="Gene3D" id="1.10.3210.10">
    <property type="entry name" value="Hypothetical protein af1432"/>
    <property type="match status" value="1"/>
</dbReference>
<dbReference type="eggNOG" id="COG2206">
    <property type="taxonomic scope" value="Bacteria"/>
</dbReference>
<dbReference type="STRING" id="318464.IO99_11705"/>
<dbReference type="AlphaFoldDB" id="A0A084JAQ2"/>
<evidence type="ECO:0000313" key="3">
    <source>
        <dbReference type="Proteomes" id="UP000028542"/>
    </source>
</evidence>
<name>A0A084JAQ2_9CLOT</name>
<dbReference type="SMART" id="SM00471">
    <property type="entry name" value="HDc"/>
    <property type="match status" value="1"/>
</dbReference>
<dbReference type="SUPFAM" id="SSF109604">
    <property type="entry name" value="HD-domain/PDEase-like"/>
    <property type="match status" value="1"/>
</dbReference>
<proteinExistence type="predicted"/>
<evidence type="ECO:0000259" key="1">
    <source>
        <dbReference type="SMART" id="SM00471"/>
    </source>
</evidence>
<dbReference type="GO" id="GO:0016787">
    <property type="term" value="F:hydrolase activity"/>
    <property type="evidence" value="ECO:0007669"/>
    <property type="project" value="UniProtKB-KW"/>
</dbReference>